<feature type="transmembrane region" description="Helical" evidence="8">
    <location>
        <begin position="434"/>
        <end position="455"/>
    </location>
</feature>
<accession>A0A9D4SSY5</accession>
<evidence type="ECO:0000256" key="3">
    <source>
        <dbReference type="ARBA" id="ARBA00022692"/>
    </source>
</evidence>
<evidence type="ECO:0000256" key="1">
    <source>
        <dbReference type="ARBA" id="ARBA00004141"/>
    </source>
</evidence>
<feature type="transmembrane region" description="Helical" evidence="8">
    <location>
        <begin position="602"/>
        <end position="632"/>
    </location>
</feature>
<evidence type="ECO:0000256" key="6">
    <source>
        <dbReference type="ARBA" id="ARBA00023136"/>
    </source>
</evidence>
<dbReference type="Pfam" id="PF16046">
    <property type="entry name" value="FAM76"/>
    <property type="match status" value="1"/>
</dbReference>
<evidence type="ECO:0000256" key="2">
    <source>
        <dbReference type="ARBA" id="ARBA00009097"/>
    </source>
</evidence>
<feature type="transmembrane region" description="Helical" evidence="8">
    <location>
        <begin position="303"/>
        <end position="320"/>
    </location>
</feature>
<evidence type="ECO:0000256" key="5">
    <source>
        <dbReference type="ARBA" id="ARBA00023054"/>
    </source>
</evidence>
<feature type="transmembrane region" description="Helical" evidence="8">
    <location>
        <begin position="171"/>
        <end position="193"/>
    </location>
</feature>
<dbReference type="PANTHER" id="PTHR46176:SF1">
    <property type="entry name" value="LD21662P"/>
    <property type="match status" value="1"/>
</dbReference>
<dbReference type="InterPro" id="IPR032017">
    <property type="entry name" value="FAM76"/>
</dbReference>
<proteinExistence type="inferred from homology"/>
<keyword evidence="3 8" id="KW-0812">Transmembrane</keyword>
<gene>
    <name evidence="9" type="ORF">HPB52_011825</name>
</gene>
<dbReference type="InterPro" id="IPR001898">
    <property type="entry name" value="SLC13A/DASS"/>
</dbReference>
<keyword evidence="5" id="KW-0175">Coiled coil</keyword>
<dbReference type="GO" id="GO:0022857">
    <property type="term" value="F:transmembrane transporter activity"/>
    <property type="evidence" value="ECO:0007669"/>
    <property type="project" value="InterPro"/>
</dbReference>
<evidence type="ECO:0000313" key="10">
    <source>
        <dbReference type="Proteomes" id="UP000821837"/>
    </source>
</evidence>
<keyword evidence="10" id="KW-1185">Reference proteome</keyword>
<dbReference type="AlphaFoldDB" id="A0A9D4SSY5"/>
<dbReference type="Proteomes" id="UP000821837">
    <property type="component" value="Chromosome 6"/>
</dbReference>
<reference evidence="9" key="2">
    <citation type="submission" date="2021-09" db="EMBL/GenBank/DDBJ databases">
        <authorList>
            <person name="Jia N."/>
            <person name="Wang J."/>
            <person name="Shi W."/>
            <person name="Du L."/>
            <person name="Sun Y."/>
            <person name="Zhan W."/>
            <person name="Jiang J."/>
            <person name="Wang Q."/>
            <person name="Zhang B."/>
            <person name="Ji P."/>
            <person name="Sakyi L.B."/>
            <person name="Cui X."/>
            <person name="Yuan T."/>
            <person name="Jiang B."/>
            <person name="Yang W."/>
            <person name="Lam T.T.-Y."/>
            <person name="Chang Q."/>
            <person name="Ding S."/>
            <person name="Wang X."/>
            <person name="Zhu J."/>
            <person name="Ruan X."/>
            <person name="Zhao L."/>
            <person name="Wei J."/>
            <person name="Que T."/>
            <person name="Du C."/>
            <person name="Cheng J."/>
            <person name="Dai P."/>
            <person name="Han X."/>
            <person name="Huang E."/>
            <person name="Gao Y."/>
            <person name="Liu J."/>
            <person name="Shao H."/>
            <person name="Ye R."/>
            <person name="Li L."/>
            <person name="Wei W."/>
            <person name="Wang X."/>
            <person name="Wang C."/>
            <person name="Huo Q."/>
            <person name="Li W."/>
            <person name="Guo W."/>
            <person name="Chen H."/>
            <person name="Chen S."/>
            <person name="Zhou L."/>
            <person name="Zhou L."/>
            <person name="Ni X."/>
            <person name="Tian J."/>
            <person name="Zhou Y."/>
            <person name="Sheng Y."/>
            <person name="Liu T."/>
            <person name="Pan Y."/>
            <person name="Xia L."/>
            <person name="Li J."/>
            <person name="Zhao F."/>
            <person name="Cao W."/>
        </authorList>
    </citation>
    <scope>NUCLEOTIDE SEQUENCE</scope>
    <source>
        <strain evidence="9">Rsan-2018</strain>
        <tissue evidence="9">Larvae</tissue>
    </source>
</reference>
<comment type="similarity">
    <text evidence="2">Belongs to the FAM76 family.</text>
</comment>
<keyword evidence="6 8" id="KW-0472">Membrane</keyword>
<dbReference type="GO" id="GO:0016607">
    <property type="term" value="C:nuclear speck"/>
    <property type="evidence" value="ECO:0007669"/>
    <property type="project" value="TreeGrafter"/>
</dbReference>
<comment type="caution">
    <text evidence="9">The sequence shown here is derived from an EMBL/GenBank/DDBJ whole genome shotgun (WGS) entry which is preliminary data.</text>
</comment>
<dbReference type="EMBL" id="JABSTV010001252">
    <property type="protein sequence ID" value="KAH7947430.1"/>
    <property type="molecule type" value="Genomic_DNA"/>
</dbReference>
<feature type="transmembrane region" description="Helical" evidence="8">
    <location>
        <begin position="644"/>
        <end position="661"/>
    </location>
</feature>
<keyword evidence="4 8" id="KW-1133">Transmembrane helix</keyword>
<dbReference type="PANTHER" id="PTHR46176">
    <property type="entry name" value="LD21662P"/>
    <property type="match status" value="1"/>
</dbReference>
<feature type="compositionally biased region" description="Basic residues" evidence="7">
    <location>
        <begin position="859"/>
        <end position="869"/>
    </location>
</feature>
<protein>
    <submittedName>
        <fullName evidence="9">Uncharacterized protein</fullName>
    </submittedName>
</protein>
<feature type="compositionally biased region" description="Basic and acidic residues" evidence="7">
    <location>
        <begin position="79"/>
        <end position="93"/>
    </location>
</feature>
<feature type="transmembrane region" description="Helical" evidence="8">
    <location>
        <begin position="519"/>
        <end position="538"/>
    </location>
</feature>
<organism evidence="9 10">
    <name type="scientific">Rhipicephalus sanguineus</name>
    <name type="common">Brown dog tick</name>
    <name type="synonym">Ixodes sanguineus</name>
    <dbReference type="NCBI Taxonomy" id="34632"/>
    <lineage>
        <taxon>Eukaryota</taxon>
        <taxon>Metazoa</taxon>
        <taxon>Ecdysozoa</taxon>
        <taxon>Arthropoda</taxon>
        <taxon>Chelicerata</taxon>
        <taxon>Arachnida</taxon>
        <taxon>Acari</taxon>
        <taxon>Parasitiformes</taxon>
        <taxon>Ixodida</taxon>
        <taxon>Ixodoidea</taxon>
        <taxon>Ixodidae</taxon>
        <taxon>Rhipicephalinae</taxon>
        <taxon>Rhipicephalus</taxon>
        <taxon>Rhipicephalus</taxon>
    </lineage>
</organism>
<feature type="transmembrane region" description="Helical" evidence="8">
    <location>
        <begin position="270"/>
        <end position="291"/>
    </location>
</feature>
<evidence type="ECO:0000256" key="4">
    <source>
        <dbReference type="ARBA" id="ARBA00022989"/>
    </source>
</evidence>
<feature type="transmembrane region" description="Helical" evidence="8">
    <location>
        <begin position="681"/>
        <end position="700"/>
    </location>
</feature>
<feature type="transmembrane region" description="Helical" evidence="8">
    <location>
        <begin position="232"/>
        <end position="250"/>
    </location>
</feature>
<feature type="region of interest" description="Disordered" evidence="7">
    <location>
        <begin position="18"/>
        <end position="41"/>
    </location>
</feature>
<sequence length="912" mass="101094">MGQVMGVEVEQSRMEAASLVGRATRGGGHESDEGATAVAIDDAQMAETSALAACSPDKGCPVLVDGRGRGDDDEDYDDGDRSPFDDVDLRDSSPEDVAAHVRALRGSFEDPRFCSGWDASRSPLASPVLSRKKPRIVLVPTHSSGSLQARASGGSSAVRGLQQAIWRQQTLWTSLTVTAVVTMVVGAAVALAITTAKSNRRSLALMRALRHWETMGEALDPYYVRWFKRSTYIFRMVVGYSAPLFCVPLIKVGDKSLRCLYVLIVTYEQLLFGTVHPGVASLIPFVYLPLLEIDTMSEVCNNYFTELFFTCLGQLAYTAAMTTSGLCHRLALWSLRHMAYGIELGIFTLMAVSMAISFWVDNAIATMTTVSVVNDTFGIIQRNTYIRMTQDSSFRELNMTSSNSGEDNIPITEELADEFTEYGPFVITPLSWCLFHLPLCFVLLITTWAVLHFLALGNSVASRYREHIDEDLKKAINEQVEALGPLKLHEGGVLLNYILLNALLFLGNRFTHELSKRSGVVFTHSALWVGFTIVLFIFPSESLTQCDRGHRLLTWAELNNDMPWYTLLLANTILRSHWDLQTTGLQQLTRDEVYEHSLPKPLYVQIVISIVTSVMCELCQNTVVVAIFAPYVTHLADVMQVHPMYFILAVYHAGTLSIMYPRSCVCNEIVFAEKFIKTTDMAVPGLIIKLLGIVLSLISINTSGYNLFNMGAPPLRLPHDILDVRLLALLDCRGAFPIVKCTYCRTEYQQESGKVGTGVICKKCEQNVKAYGKPTACEYCNIIAAFIGTKCQRCTNSEKRYGPPVSCEQCKQRCAFDRKDDSRRKVEGKLLCWLCTLSFKRAVAKTKHNDPMRHTVLGKNHHHHRKHSHSSSSLSNHKVGSDHGSAKRPRLDPAKLANGSTPLSGPSAAILG</sequence>
<evidence type="ECO:0000256" key="8">
    <source>
        <dbReference type="SAM" id="Phobius"/>
    </source>
</evidence>
<reference evidence="9" key="1">
    <citation type="journal article" date="2020" name="Cell">
        <title>Large-Scale Comparative Analyses of Tick Genomes Elucidate Their Genetic Diversity and Vector Capacities.</title>
        <authorList>
            <consortium name="Tick Genome and Microbiome Consortium (TIGMIC)"/>
            <person name="Jia N."/>
            <person name="Wang J."/>
            <person name="Shi W."/>
            <person name="Du L."/>
            <person name="Sun Y."/>
            <person name="Zhan W."/>
            <person name="Jiang J.F."/>
            <person name="Wang Q."/>
            <person name="Zhang B."/>
            <person name="Ji P."/>
            <person name="Bell-Sakyi L."/>
            <person name="Cui X.M."/>
            <person name="Yuan T.T."/>
            <person name="Jiang B.G."/>
            <person name="Yang W.F."/>
            <person name="Lam T.T."/>
            <person name="Chang Q.C."/>
            <person name="Ding S.J."/>
            <person name="Wang X.J."/>
            <person name="Zhu J.G."/>
            <person name="Ruan X.D."/>
            <person name="Zhao L."/>
            <person name="Wei J.T."/>
            <person name="Ye R.Z."/>
            <person name="Que T.C."/>
            <person name="Du C.H."/>
            <person name="Zhou Y.H."/>
            <person name="Cheng J.X."/>
            <person name="Dai P.F."/>
            <person name="Guo W.B."/>
            <person name="Han X.H."/>
            <person name="Huang E.J."/>
            <person name="Li L.F."/>
            <person name="Wei W."/>
            <person name="Gao Y.C."/>
            <person name="Liu J.Z."/>
            <person name="Shao H.Z."/>
            <person name="Wang X."/>
            <person name="Wang C.C."/>
            <person name="Yang T.C."/>
            <person name="Huo Q.B."/>
            <person name="Li W."/>
            <person name="Chen H.Y."/>
            <person name="Chen S.E."/>
            <person name="Zhou L.G."/>
            <person name="Ni X.B."/>
            <person name="Tian J.H."/>
            <person name="Sheng Y."/>
            <person name="Liu T."/>
            <person name="Pan Y.S."/>
            <person name="Xia L.Y."/>
            <person name="Li J."/>
            <person name="Zhao F."/>
            <person name="Cao W.C."/>
        </authorList>
    </citation>
    <scope>NUCLEOTIDE SEQUENCE</scope>
    <source>
        <strain evidence="9">Rsan-2018</strain>
    </source>
</reference>
<feature type="transmembrane region" description="Helical" evidence="8">
    <location>
        <begin position="340"/>
        <end position="360"/>
    </location>
</feature>
<name>A0A9D4SSY5_RHISA</name>
<feature type="compositionally biased region" description="Basic and acidic residues" evidence="7">
    <location>
        <begin position="879"/>
        <end position="893"/>
    </location>
</feature>
<feature type="region of interest" description="Disordered" evidence="7">
    <location>
        <begin position="60"/>
        <end position="93"/>
    </location>
</feature>
<dbReference type="VEuPathDB" id="VectorBase:RSAN_054013"/>
<comment type="subcellular location">
    <subcellularLocation>
        <location evidence="1">Membrane</location>
        <topology evidence="1">Multi-pass membrane protein</topology>
    </subcellularLocation>
</comment>
<evidence type="ECO:0000313" key="9">
    <source>
        <dbReference type="EMBL" id="KAH7947430.1"/>
    </source>
</evidence>
<feature type="region of interest" description="Disordered" evidence="7">
    <location>
        <begin position="846"/>
        <end position="912"/>
    </location>
</feature>
<evidence type="ECO:0000256" key="7">
    <source>
        <dbReference type="SAM" id="MobiDB-lite"/>
    </source>
</evidence>
<dbReference type="Pfam" id="PF00939">
    <property type="entry name" value="Na_sulph_symp"/>
    <property type="match status" value="1"/>
</dbReference>
<dbReference type="GO" id="GO:0016020">
    <property type="term" value="C:membrane"/>
    <property type="evidence" value="ECO:0007669"/>
    <property type="project" value="UniProtKB-SubCell"/>
</dbReference>